<reference evidence="2" key="1">
    <citation type="submission" date="2020-08" db="EMBL/GenBank/DDBJ databases">
        <title>Multicomponent nature underlies the extraordinary mechanical properties of spider dragline silk.</title>
        <authorList>
            <person name="Kono N."/>
            <person name="Nakamura H."/>
            <person name="Mori M."/>
            <person name="Yoshida Y."/>
            <person name="Ohtoshi R."/>
            <person name="Malay A.D."/>
            <person name="Moran D.A.P."/>
            <person name="Tomita M."/>
            <person name="Numata K."/>
            <person name="Arakawa K."/>
        </authorList>
    </citation>
    <scope>NUCLEOTIDE SEQUENCE</scope>
</reference>
<dbReference type="Proteomes" id="UP000886998">
    <property type="component" value="Unassembled WGS sequence"/>
</dbReference>
<comment type="caution">
    <text evidence="2">The sequence shown here is derived from an EMBL/GenBank/DDBJ whole genome shotgun (WGS) entry which is preliminary data.</text>
</comment>
<evidence type="ECO:0000313" key="3">
    <source>
        <dbReference type="Proteomes" id="UP000886998"/>
    </source>
</evidence>
<name>A0A8X6YWV3_9ARAC</name>
<dbReference type="EMBL" id="BMAV01022800">
    <property type="protein sequence ID" value="GFY78062.1"/>
    <property type="molecule type" value="Genomic_DNA"/>
</dbReference>
<dbReference type="AlphaFoldDB" id="A0A8X6YWV3"/>
<evidence type="ECO:0000256" key="1">
    <source>
        <dbReference type="SAM" id="MobiDB-lite"/>
    </source>
</evidence>
<protein>
    <submittedName>
        <fullName evidence="2">Uncharacterized protein</fullName>
    </submittedName>
</protein>
<sequence length="92" mass="10551">MSTITYDSQPSQVSGTTRDLKSNTKNRVRKKNVGKSMNKAKVENKMTPPKPWKSAPMQDTLDEDMIEYDKDEYVLENIPLKSTEYSHIITPT</sequence>
<proteinExistence type="predicted"/>
<organism evidence="2 3">
    <name type="scientific">Trichonephila inaurata madagascariensis</name>
    <dbReference type="NCBI Taxonomy" id="2747483"/>
    <lineage>
        <taxon>Eukaryota</taxon>
        <taxon>Metazoa</taxon>
        <taxon>Ecdysozoa</taxon>
        <taxon>Arthropoda</taxon>
        <taxon>Chelicerata</taxon>
        <taxon>Arachnida</taxon>
        <taxon>Araneae</taxon>
        <taxon>Araneomorphae</taxon>
        <taxon>Entelegynae</taxon>
        <taxon>Araneoidea</taxon>
        <taxon>Nephilidae</taxon>
        <taxon>Trichonephila</taxon>
        <taxon>Trichonephila inaurata</taxon>
    </lineage>
</organism>
<evidence type="ECO:0000313" key="2">
    <source>
        <dbReference type="EMBL" id="GFY78062.1"/>
    </source>
</evidence>
<accession>A0A8X6YWV3</accession>
<feature type="compositionally biased region" description="Basic residues" evidence="1">
    <location>
        <begin position="24"/>
        <end position="33"/>
    </location>
</feature>
<keyword evidence="3" id="KW-1185">Reference proteome</keyword>
<feature type="compositionally biased region" description="Polar residues" evidence="1">
    <location>
        <begin position="1"/>
        <end position="17"/>
    </location>
</feature>
<feature type="region of interest" description="Disordered" evidence="1">
    <location>
        <begin position="1"/>
        <end position="57"/>
    </location>
</feature>
<gene>
    <name evidence="2" type="ORF">TNIN_308921</name>
</gene>